<evidence type="ECO:0000313" key="2">
    <source>
        <dbReference type="Proteomes" id="UP000189940"/>
    </source>
</evidence>
<evidence type="ECO:0000313" key="1">
    <source>
        <dbReference type="EMBL" id="OPH81730.1"/>
    </source>
</evidence>
<keyword evidence="2" id="KW-1185">Reference proteome</keyword>
<proteinExistence type="predicted"/>
<dbReference type="Proteomes" id="UP000189940">
    <property type="component" value="Unassembled WGS sequence"/>
</dbReference>
<organism evidence="1 2">
    <name type="scientific">Nitrobacter vulgaris</name>
    <dbReference type="NCBI Taxonomy" id="29421"/>
    <lineage>
        <taxon>Bacteria</taxon>
        <taxon>Pseudomonadati</taxon>
        <taxon>Pseudomonadota</taxon>
        <taxon>Alphaproteobacteria</taxon>
        <taxon>Hyphomicrobiales</taxon>
        <taxon>Nitrobacteraceae</taxon>
        <taxon>Nitrobacter</taxon>
    </lineage>
</organism>
<protein>
    <submittedName>
        <fullName evidence="1">Uncharacterized protein</fullName>
    </submittedName>
</protein>
<gene>
    <name evidence="1" type="ORF">B2M20_16325</name>
</gene>
<dbReference type="RefSeq" id="WP_079448081.1">
    <property type="nucleotide sequence ID" value="NZ_JAVDPZ010000012.1"/>
</dbReference>
<name>A0A1V4HW01_NITVU</name>
<dbReference type="OrthoDB" id="8265574at2"/>
<reference evidence="1 2" key="1">
    <citation type="submission" date="2017-02" db="EMBL/GenBank/DDBJ databases">
        <title>Genome sequence of the nitrite-oxidizing bacterium Nitrobacter vulgaris strain Ab1.</title>
        <authorList>
            <person name="Mellbye B.L."/>
            <person name="Davis E.W."/>
            <person name="Spieck E."/>
            <person name="Chang J.H."/>
            <person name="Bottomley P.J."/>
            <person name="Sayavedra-Soto L.A."/>
        </authorList>
    </citation>
    <scope>NUCLEOTIDE SEQUENCE [LARGE SCALE GENOMIC DNA]</scope>
    <source>
        <strain evidence="1 2">Ab1</strain>
    </source>
</reference>
<sequence length="89" mass="10166">MDFEMVFAAALLTDDILAAIHDLHAYANGGGTSISRNRLREIVDKYVTYDEKDFAELRRDVDWSAVVSYWREAVAHMEEAIKGEVPVYK</sequence>
<dbReference type="AlphaFoldDB" id="A0A1V4HW01"/>
<accession>A0A1V4HW01</accession>
<comment type="caution">
    <text evidence="1">The sequence shown here is derived from an EMBL/GenBank/DDBJ whole genome shotgun (WGS) entry which is preliminary data.</text>
</comment>
<dbReference type="EMBL" id="MWPQ01000055">
    <property type="protein sequence ID" value="OPH81730.1"/>
    <property type="molecule type" value="Genomic_DNA"/>
</dbReference>